<dbReference type="InterPro" id="IPR013114">
    <property type="entry name" value="FabA_FabZ"/>
</dbReference>
<dbReference type="NCBIfam" id="NF000582">
    <property type="entry name" value="PRK00006.1"/>
    <property type="match status" value="1"/>
</dbReference>
<feature type="active site" evidence="10">
    <location>
        <position position="89"/>
    </location>
</feature>
<dbReference type="EC" id="4.2.1.59" evidence="10"/>
<evidence type="ECO:0000313" key="11">
    <source>
        <dbReference type="EMBL" id="SFR65241.1"/>
    </source>
</evidence>
<keyword evidence="5 10" id="KW-0444">Lipid biosynthesis</keyword>
<comment type="catalytic activity">
    <reaction evidence="1 10">
        <text>a (3R)-hydroxyacyl-[ACP] = a (2E)-enoyl-[ACP] + H2O</text>
        <dbReference type="Rhea" id="RHEA:13097"/>
        <dbReference type="Rhea" id="RHEA-COMP:9925"/>
        <dbReference type="Rhea" id="RHEA-COMP:9945"/>
        <dbReference type="ChEBI" id="CHEBI:15377"/>
        <dbReference type="ChEBI" id="CHEBI:78784"/>
        <dbReference type="ChEBI" id="CHEBI:78827"/>
        <dbReference type="EC" id="4.2.1.59"/>
    </reaction>
</comment>
<dbReference type="SUPFAM" id="SSF54637">
    <property type="entry name" value="Thioesterase/thiol ester dehydrase-isomerase"/>
    <property type="match status" value="1"/>
</dbReference>
<evidence type="ECO:0000256" key="1">
    <source>
        <dbReference type="ARBA" id="ARBA00001055"/>
    </source>
</evidence>
<dbReference type="Gene3D" id="3.10.129.10">
    <property type="entry name" value="Hotdog Thioesterase"/>
    <property type="match status" value="1"/>
</dbReference>
<name>A0A1I6IEX7_9FIRM</name>
<dbReference type="GO" id="GO:0016020">
    <property type="term" value="C:membrane"/>
    <property type="evidence" value="ECO:0007669"/>
    <property type="project" value="GOC"/>
</dbReference>
<dbReference type="AlphaFoldDB" id="A0A1I6IEX7"/>
<dbReference type="PANTHER" id="PTHR30272">
    <property type="entry name" value="3-HYDROXYACYL-[ACYL-CARRIER-PROTEIN] DEHYDRATASE"/>
    <property type="match status" value="1"/>
</dbReference>
<reference evidence="11 12" key="1">
    <citation type="submission" date="2016-10" db="EMBL/GenBank/DDBJ databases">
        <authorList>
            <person name="de Groot N.N."/>
        </authorList>
    </citation>
    <scope>NUCLEOTIDE SEQUENCE [LARGE SCALE GENOMIC DNA]</scope>
    <source>
        <strain evidence="11 12">F</strain>
    </source>
</reference>
<proteinExistence type="inferred from homology"/>
<dbReference type="Proteomes" id="UP000214760">
    <property type="component" value="Unassembled WGS sequence"/>
</dbReference>
<gene>
    <name evidence="10" type="primary">fabZ</name>
    <name evidence="11" type="ORF">SAMN02910262_00326</name>
</gene>
<accession>A0A1I6IEX7</accession>
<dbReference type="NCBIfam" id="TIGR01750">
    <property type="entry name" value="fabZ"/>
    <property type="match status" value="1"/>
</dbReference>
<evidence type="ECO:0000256" key="6">
    <source>
        <dbReference type="ARBA" id="ARBA00022556"/>
    </source>
</evidence>
<evidence type="ECO:0000256" key="2">
    <source>
        <dbReference type="ARBA" id="ARBA00004496"/>
    </source>
</evidence>
<dbReference type="FunFam" id="3.10.129.10:FF:000001">
    <property type="entry name" value="3-hydroxyacyl-[acyl-carrier-protein] dehydratase FabZ"/>
    <property type="match status" value="1"/>
</dbReference>
<dbReference type="Pfam" id="PF07977">
    <property type="entry name" value="FabA"/>
    <property type="match status" value="1"/>
</dbReference>
<evidence type="ECO:0000256" key="9">
    <source>
        <dbReference type="ARBA" id="ARBA00025049"/>
    </source>
</evidence>
<dbReference type="EMBL" id="FOZC01000001">
    <property type="protein sequence ID" value="SFR65241.1"/>
    <property type="molecule type" value="Genomic_DNA"/>
</dbReference>
<protein>
    <recommendedName>
        <fullName evidence="10">3-hydroxyacyl-[acyl-carrier-protein] dehydratase FabZ</fullName>
        <ecNumber evidence="10">4.2.1.59</ecNumber>
    </recommendedName>
    <alternativeName>
        <fullName evidence="10">(3R)-hydroxymyristoyl-[acyl-carrier-protein] dehydratase</fullName>
        <shortName evidence="10">(3R)-hydroxymyristoyl-ACP dehydrase</shortName>
    </alternativeName>
    <alternativeName>
        <fullName evidence="10">Beta-hydroxyacyl-ACP dehydratase</fullName>
    </alternativeName>
</protein>
<dbReference type="InterPro" id="IPR010084">
    <property type="entry name" value="FabZ"/>
</dbReference>
<comment type="subcellular location">
    <subcellularLocation>
        <location evidence="2 10">Cytoplasm</location>
    </subcellularLocation>
</comment>
<dbReference type="PANTHER" id="PTHR30272:SF1">
    <property type="entry name" value="3-HYDROXYACYL-[ACYL-CARRIER-PROTEIN] DEHYDRATASE"/>
    <property type="match status" value="1"/>
</dbReference>
<keyword evidence="7 10" id="KW-0443">Lipid metabolism</keyword>
<keyword evidence="8 10" id="KW-0456">Lyase</keyword>
<comment type="function">
    <text evidence="9 10">Involved in unsaturated fatty acids biosynthesis. Catalyzes the dehydration of short chain beta-hydroxyacyl-ACPs and long chain saturated and unsaturated beta-hydroxyacyl-ACPs.</text>
</comment>
<evidence type="ECO:0000256" key="10">
    <source>
        <dbReference type="HAMAP-Rule" id="MF_00406"/>
    </source>
</evidence>
<evidence type="ECO:0000256" key="7">
    <source>
        <dbReference type="ARBA" id="ARBA00023098"/>
    </source>
</evidence>
<dbReference type="HAMAP" id="MF_00406">
    <property type="entry name" value="FabZ"/>
    <property type="match status" value="1"/>
</dbReference>
<evidence type="ECO:0000313" key="12">
    <source>
        <dbReference type="Proteomes" id="UP000214760"/>
    </source>
</evidence>
<keyword evidence="6 10" id="KW-0441">Lipid A biosynthesis</keyword>
<dbReference type="CDD" id="cd01288">
    <property type="entry name" value="FabZ"/>
    <property type="match status" value="1"/>
</dbReference>
<dbReference type="GO" id="GO:0006633">
    <property type="term" value="P:fatty acid biosynthetic process"/>
    <property type="evidence" value="ECO:0007669"/>
    <property type="project" value="UniProtKB-UniRule"/>
</dbReference>
<evidence type="ECO:0000256" key="3">
    <source>
        <dbReference type="ARBA" id="ARBA00009174"/>
    </source>
</evidence>
<dbReference type="GO" id="GO:0019171">
    <property type="term" value="F:(3R)-hydroxyacyl-[acyl-carrier-protein] dehydratase activity"/>
    <property type="evidence" value="ECO:0007669"/>
    <property type="project" value="UniProtKB-EC"/>
</dbReference>
<dbReference type="GO" id="GO:0009245">
    <property type="term" value="P:lipid A biosynthetic process"/>
    <property type="evidence" value="ECO:0007669"/>
    <property type="project" value="UniProtKB-UniRule"/>
</dbReference>
<organism evidence="11 12">
    <name type="scientific">[Clostridium] aminophilum</name>
    <dbReference type="NCBI Taxonomy" id="1526"/>
    <lineage>
        <taxon>Bacteria</taxon>
        <taxon>Bacillati</taxon>
        <taxon>Bacillota</taxon>
        <taxon>Clostridia</taxon>
        <taxon>Lachnospirales</taxon>
        <taxon>Lachnospiraceae</taxon>
    </lineage>
</organism>
<sequence length="182" mass="19851">MSRHIMLAEGKRGKYMQENASVVNETAVEETMPKAPRENANALDTTEIMNILPHRAPFLLIDRVLDYEPGKWAISRKCVTMDEPFFQGHFPGHPVMPGVLILEAMAQTGAVAALGTPEDKGKIALFGGVNKCRFKKQVVPGDVLEIRCELIKRHGPVGIGAGEAKVDGKTVCKAEIVFAISE</sequence>
<comment type="similarity">
    <text evidence="3 10">Belongs to the thioester dehydratase family. FabZ subfamily.</text>
</comment>
<dbReference type="GO" id="GO:0005737">
    <property type="term" value="C:cytoplasm"/>
    <property type="evidence" value="ECO:0007669"/>
    <property type="project" value="UniProtKB-SubCell"/>
</dbReference>
<evidence type="ECO:0000256" key="8">
    <source>
        <dbReference type="ARBA" id="ARBA00023239"/>
    </source>
</evidence>
<keyword evidence="4 10" id="KW-0963">Cytoplasm</keyword>
<evidence type="ECO:0000256" key="4">
    <source>
        <dbReference type="ARBA" id="ARBA00022490"/>
    </source>
</evidence>
<evidence type="ECO:0000256" key="5">
    <source>
        <dbReference type="ARBA" id="ARBA00022516"/>
    </source>
</evidence>
<dbReference type="InterPro" id="IPR029069">
    <property type="entry name" value="HotDog_dom_sf"/>
</dbReference>